<gene>
    <name evidence="1" type="ORF">OPDIPICF_02839</name>
</gene>
<name>A0A5S9QWN6_9GAMM</name>
<dbReference type="EMBL" id="CACSIO010000056">
    <property type="protein sequence ID" value="CAA0123647.1"/>
    <property type="molecule type" value="Genomic_DNA"/>
</dbReference>
<dbReference type="PANTHER" id="PTHR41339:SF1">
    <property type="entry name" value="SECRETED PROTEIN"/>
    <property type="match status" value="1"/>
</dbReference>
<accession>A0A5S9QWN6</accession>
<dbReference type="Proteomes" id="UP000441399">
    <property type="component" value="Unassembled WGS sequence"/>
</dbReference>
<evidence type="ECO:0000313" key="2">
    <source>
        <dbReference type="Proteomes" id="UP000441399"/>
    </source>
</evidence>
<organism evidence="1 2">
    <name type="scientific">BD1-7 clade bacterium</name>
    <dbReference type="NCBI Taxonomy" id="2029982"/>
    <lineage>
        <taxon>Bacteria</taxon>
        <taxon>Pseudomonadati</taxon>
        <taxon>Pseudomonadota</taxon>
        <taxon>Gammaproteobacteria</taxon>
        <taxon>Cellvibrionales</taxon>
        <taxon>Spongiibacteraceae</taxon>
        <taxon>BD1-7 clade</taxon>
    </lineage>
</organism>
<keyword evidence="2" id="KW-1185">Reference proteome</keyword>
<reference evidence="1 2" key="1">
    <citation type="submission" date="2019-11" db="EMBL/GenBank/DDBJ databases">
        <authorList>
            <person name="Holert J."/>
        </authorList>
    </citation>
    <scope>NUCLEOTIDE SEQUENCE [LARGE SCALE GENOMIC DNA]</scope>
    <source>
        <strain evidence="1">SB11_3</strain>
    </source>
</reference>
<dbReference type="PROSITE" id="PS51257">
    <property type="entry name" value="PROKAR_LIPOPROTEIN"/>
    <property type="match status" value="1"/>
</dbReference>
<dbReference type="PANTHER" id="PTHR41339">
    <property type="entry name" value="LIPL48"/>
    <property type="match status" value="1"/>
</dbReference>
<dbReference type="OrthoDB" id="237393at2"/>
<protein>
    <submittedName>
        <fullName evidence="1">Uncharacterized protein</fullName>
    </submittedName>
</protein>
<proteinExistence type="predicted"/>
<sequence length="938" mass="96769">MKFKKLLLASSISAAVLMTGCGSSDNNDNDKGGSTGGGDNEVCAEVGKLTGANLTVNGASVPVCELKGAITQDAELTTDYVYELDGYVTVGAGNEELASAAEVQSVKDNGVTLTVNEGVHFRSSGQGTLIVTRGSKIMANGTADAPIVMSSKDDGYDGRGEWGGLVIQGFAKNNVCGVGSTNPVCNAADEAETGRHGGNDNADNSGEVEYLIITEGGNVVRNDEEINGLTLHSVGAGTKLENIMVNNNVDDGIEFFGGAANVKNLILTNNGDESIDWDDGFQGNVQFALVRQAISDSADKGIEADSEGNTNAPFAYPTIANVTFELVDSSEDHSKLFSFKKGTGAKLINVAALGYDKCFNFEDDATGMNTGAPLVFAGVKFDCDGTLVSASKGATQTDANVGQDLDGTPVTAASLVDTSIALDSAYALVSGGSSSVSPEGTEAVSEQVDEFLMATDYIGAVEPGTAEANAWWKWAEAVIPAAFGSTPIDPALCVAGTDTGTTLEVNGVAKPVCELSGAITADTTLSSDYVFELDGYVTVGTGNEELSSAAEVQSVKNNGVTLTVDAGTHFRSSGQGTLIVTRGSKIMANGTAADPIVMSSKDDGYDGRGEWGGLVIQGFAKNNVCGVGSINPVCNAADEAETGRHGGNDNADNSGEVEFLIITEGGNIVRNDEEINGLTLHSVGYGTKLENIMVNNNVDDGIEFFGGAANVKNLILTNNGDESIDWDDGFQGNVQFALVRQAISDSADKGIEADSEGNANAPYAYPTIANVTFELVDSNEDHSKLFSFKKGSGAKLINVAALNYDSCFKFENDATGNNMGAPLVFDGVKFDCSGTLVDSSKGATQTALNVGQNLAGNTVSAASLVDTTISLDDAFALSAAAGASSVSPEGTETVDDAANDFLMATDYIGAVEPGTAKATAWWKWAEDVIPAAFESAQP</sequence>
<dbReference type="AlphaFoldDB" id="A0A5S9QWN6"/>
<evidence type="ECO:0000313" key="1">
    <source>
        <dbReference type="EMBL" id="CAA0123647.1"/>
    </source>
</evidence>